<gene>
    <name evidence="1" type="ORF">YP76_19995</name>
</gene>
<organism evidence="1 2">
    <name type="scientific">Sphingobium chungbukense</name>
    <dbReference type="NCBI Taxonomy" id="56193"/>
    <lineage>
        <taxon>Bacteria</taxon>
        <taxon>Pseudomonadati</taxon>
        <taxon>Pseudomonadota</taxon>
        <taxon>Alphaproteobacteria</taxon>
        <taxon>Sphingomonadales</taxon>
        <taxon>Sphingomonadaceae</taxon>
        <taxon>Sphingobium</taxon>
    </lineage>
</organism>
<proteinExistence type="predicted"/>
<evidence type="ECO:0000313" key="1">
    <source>
        <dbReference type="EMBL" id="KKW90291.1"/>
    </source>
</evidence>
<reference evidence="1 2" key="1">
    <citation type="submission" date="2015-04" db="EMBL/GenBank/DDBJ databases">
        <title>Genome sequence of aromatic hydrocarbons-degrading Sphingobium chungbukense DJ77.</title>
        <authorList>
            <person name="Kim Y.-C."/>
            <person name="Chae J.-C."/>
        </authorList>
    </citation>
    <scope>NUCLEOTIDE SEQUENCE [LARGE SCALE GENOMIC DNA]</scope>
    <source>
        <strain evidence="1 2">DJ77</strain>
    </source>
</reference>
<protein>
    <submittedName>
        <fullName evidence="1">Uncharacterized protein</fullName>
    </submittedName>
</protein>
<evidence type="ECO:0000313" key="2">
    <source>
        <dbReference type="Proteomes" id="UP000033874"/>
    </source>
</evidence>
<dbReference type="Proteomes" id="UP000033874">
    <property type="component" value="Unassembled WGS sequence"/>
</dbReference>
<sequence length="159" mass="17705">MTVIGHNRIRRVDSFDGYEVLAHPLANREDRVFHRGEGGASQVGVTYGSHDIQIARPTGPGNKGLLAILMHHGGGRHILEFYEGALPVTVTLLGLPERAQYALAYALFKQADECAVAARVDEASRWAQAFVDGRIRKRRRDGQRYVNIETPAEKERRCA</sequence>
<accession>A0A0M3AMY0</accession>
<dbReference type="PATRIC" id="fig|56193.3.peg.4204"/>
<dbReference type="AlphaFoldDB" id="A0A0M3AMY0"/>
<comment type="caution">
    <text evidence="1">The sequence shown here is derived from an EMBL/GenBank/DDBJ whole genome shotgun (WGS) entry which is preliminary data.</text>
</comment>
<name>A0A0M3AMY0_9SPHN</name>
<dbReference type="RefSeq" id="WP_046765377.1">
    <property type="nucleotide sequence ID" value="NZ_LBIC01000010.1"/>
</dbReference>
<dbReference type="EMBL" id="LBIC01000010">
    <property type="protein sequence ID" value="KKW90291.1"/>
    <property type="molecule type" value="Genomic_DNA"/>
</dbReference>
<dbReference type="STRING" id="56193.YP76_19995"/>
<keyword evidence="2" id="KW-1185">Reference proteome</keyword>